<reference evidence="1 2" key="1">
    <citation type="submission" date="2013-12" db="EMBL/GenBank/DDBJ databases">
        <authorList>
            <person name="Stott M."/>
        </authorList>
    </citation>
    <scope>NUCLEOTIDE SEQUENCE [LARGE SCALE GENOMIC DNA]</scope>
    <source>
        <strain evidence="1 2">K22</strain>
    </source>
</reference>
<organism evidence="1 2">
    <name type="scientific">Pyrinomonas methylaliphatogenes</name>
    <dbReference type="NCBI Taxonomy" id="454194"/>
    <lineage>
        <taxon>Bacteria</taxon>
        <taxon>Pseudomonadati</taxon>
        <taxon>Acidobacteriota</taxon>
        <taxon>Blastocatellia</taxon>
        <taxon>Blastocatellales</taxon>
        <taxon>Pyrinomonadaceae</taxon>
        <taxon>Pyrinomonas</taxon>
    </lineage>
</organism>
<dbReference type="Proteomes" id="UP000031518">
    <property type="component" value="Unassembled WGS sequence"/>
</dbReference>
<name>A0A0B6WZV7_9BACT</name>
<protein>
    <submittedName>
        <fullName evidence="1">Uncharacterized protein</fullName>
    </submittedName>
</protein>
<gene>
    <name evidence="1" type="ORF">PYK22_02277</name>
</gene>
<dbReference type="AlphaFoldDB" id="A0A0B6WZV7"/>
<evidence type="ECO:0000313" key="2">
    <source>
        <dbReference type="Proteomes" id="UP000031518"/>
    </source>
</evidence>
<proteinExistence type="predicted"/>
<accession>A0A0B6WZV7</accession>
<dbReference type="STRING" id="454194.PYK22_02277"/>
<evidence type="ECO:0000313" key="1">
    <source>
        <dbReference type="EMBL" id="CDM66257.1"/>
    </source>
</evidence>
<reference evidence="1 2" key="2">
    <citation type="submission" date="2015-01" db="EMBL/GenBank/DDBJ databases">
        <title>Complete genome sequence of Pyrinomonas methylaliphatogenes type strain K22T.</title>
        <authorList>
            <person name="Lee K.C.Y."/>
            <person name="Power J.F."/>
            <person name="Dunfield P.F."/>
            <person name="Morgan X.C."/>
            <person name="Huttenhower C."/>
            <person name="Stott M.B."/>
        </authorList>
    </citation>
    <scope>NUCLEOTIDE SEQUENCE [LARGE SCALE GENOMIC DNA]</scope>
    <source>
        <strain evidence="1 2">K22</strain>
    </source>
</reference>
<keyword evidence="2" id="KW-1185">Reference proteome</keyword>
<dbReference type="EMBL" id="CBXV010000008">
    <property type="protein sequence ID" value="CDM66257.1"/>
    <property type="molecule type" value="Genomic_DNA"/>
</dbReference>
<sequence length="68" mass="7900">MKDRLRRIAKGIPLIGKAYVQRDELRAIVNQLWELPGHFYSPIPSIEEVRKYERDSSMLSRENSAASI</sequence>